<dbReference type="AlphaFoldDB" id="A0A4P7SH19"/>
<gene>
    <name evidence="1" type="ORF">E5225_06870</name>
</gene>
<organism evidence="1 2">
    <name type="scientific">Cellulomonas shaoxiangyii</name>
    <dbReference type="NCBI Taxonomy" id="2566013"/>
    <lineage>
        <taxon>Bacteria</taxon>
        <taxon>Bacillati</taxon>
        <taxon>Actinomycetota</taxon>
        <taxon>Actinomycetes</taxon>
        <taxon>Micrococcales</taxon>
        <taxon>Cellulomonadaceae</taxon>
        <taxon>Cellulomonas</taxon>
    </lineage>
</organism>
<evidence type="ECO:0000313" key="2">
    <source>
        <dbReference type="Proteomes" id="UP000296469"/>
    </source>
</evidence>
<evidence type="ECO:0000313" key="1">
    <source>
        <dbReference type="EMBL" id="QCB93312.1"/>
    </source>
</evidence>
<dbReference type="Proteomes" id="UP000296469">
    <property type="component" value="Chromosome"/>
</dbReference>
<proteinExistence type="predicted"/>
<name>A0A4P7SH19_9CELL</name>
<dbReference type="OrthoDB" id="4290974at2"/>
<dbReference type="EMBL" id="CP039291">
    <property type="protein sequence ID" value="QCB93312.1"/>
    <property type="molecule type" value="Genomic_DNA"/>
</dbReference>
<dbReference type="KEGG" id="celz:E5225_06870"/>
<accession>A0A4P7SH19</accession>
<reference evidence="1 2" key="1">
    <citation type="submission" date="2019-04" db="EMBL/GenBank/DDBJ databases">
        <title>Isolation and identification of Cellulomonas shaoxiangyii sp. Nov. isolated from feces of the Tibetan antelopes (Pantholops hodgsonii) in the Qinghai-Tibet plateau of China.</title>
        <authorList>
            <person name="Tian Z."/>
        </authorList>
    </citation>
    <scope>NUCLEOTIDE SEQUENCE [LARGE SCALE GENOMIC DNA]</scope>
    <source>
        <strain evidence="1 2">Z28</strain>
    </source>
</reference>
<dbReference type="RefSeq" id="WP_135974895.1">
    <property type="nucleotide sequence ID" value="NZ_CP039291.1"/>
</dbReference>
<keyword evidence="2" id="KW-1185">Reference proteome</keyword>
<sequence>MSETGGKVFDGFRRNEMAFRISRDTALVFGLAEPTPAEKAARNAAAAAWRDYHGRRRQADRDMVAALAGLGDRTVDAVLDLHAPTAGEYPTCNGDDYSGPEADPPDWPCATVLAVARVHGVPTREDVKR</sequence>
<protein>
    <submittedName>
        <fullName evidence="1">Uncharacterized protein</fullName>
    </submittedName>
</protein>